<proteinExistence type="predicted"/>
<dbReference type="EMBL" id="CM037154">
    <property type="protein sequence ID" value="KAH7859631.1"/>
    <property type="molecule type" value="Genomic_DNA"/>
</dbReference>
<evidence type="ECO:0000313" key="2">
    <source>
        <dbReference type="Proteomes" id="UP000828048"/>
    </source>
</evidence>
<gene>
    <name evidence="1" type="ORF">Vadar_003505</name>
</gene>
<name>A0ACB7Z1F5_9ERIC</name>
<evidence type="ECO:0000313" key="1">
    <source>
        <dbReference type="EMBL" id="KAH7859631.1"/>
    </source>
</evidence>
<keyword evidence="2" id="KW-1185">Reference proteome</keyword>
<dbReference type="Proteomes" id="UP000828048">
    <property type="component" value="Chromosome 4"/>
</dbReference>
<accession>A0ACB7Z1F5</accession>
<organism evidence="1 2">
    <name type="scientific">Vaccinium darrowii</name>
    <dbReference type="NCBI Taxonomy" id="229202"/>
    <lineage>
        <taxon>Eukaryota</taxon>
        <taxon>Viridiplantae</taxon>
        <taxon>Streptophyta</taxon>
        <taxon>Embryophyta</taxon>
        <taxon>Tracheophyta</taxon>
        <taxon>Spermatophyta</taxon>
        <taxon>Magnoliopsida</taxon>
        <taxon>eudicotyledons</taxon>
        <taxon>Gunneridae</taxon>
        <taxon>Pentapetalae</taxon>
        <taxon>asterids</taxon>
        <taxon>Ericales</taxon>
        <taxon>Ericaceae</taxon>
        <taxon>Vaccinioideae</taxon>
        <taxon>Vaccinieae</taxon>
        <taxon>Vaccinium</taxon>
    </lineage>
</organism>
<comment type="caution">
    <text evidence="1">The sequence shown here is derived from an EMBL/GenBank/DDBJ whole genome shotgun (WGS) entry which is preliminary data.</text>
</comment>
<reference evidence="1 2" key="1">
    <citation type="journal article" date="2021" name="Hortic Res">
        <title>High-quality reference genome and annotation aids understanding of berry development for evergreen blueberry (Vaccinium darrowii).</title>
        <authorList>
            <person name="Yu J."/>
            <person name="Hulse-Kemp A.M."/>
            <person name="Babiker E."/>
            <person name="Staton M."/>
        </authorList>
    </citation>
    <scope>NUCLEOTIDE SEQUENCE [LARGE SCALE GENOMIC DNA]</scope>
    <source>
        <strain evidence="2">cv. NJ 8807/NJ 8810</strain>
        <tissue evidence="1">Young leaf</tissue>
    </source>
</reference>
<sequence length="86" mass="10131">MTKLVSVVEEMFMHPRTEQFFILKLSSNGQFDTNSLRQELDNFTPPKEILFNARNLLSKETLKLHENNVNDYSPEDEQFSIVLRRA</sequence>
<protein>
    <submittedName>
        <fullName evidence="1">Uncharacterized protein</fullName>
    </submittedName>
</protein>